<dbReference type="InterPro" id="IPR001296">
    <property type="entry name" value="Glyco_trans_1"/>
</dbReference>
<dbReference type="GO" id="GO:1901135">
    <property type="term" value="P:carbohydrate derivative metabolic process"/>
    <property type="evidence" value="ECO:0007669"/>
    <property type="project" value="UniProtKB-ARBA"/>
</dbReference>
<dbReference type="SUPFAM" id="SSF53756">
    <property type="entry name" value="UDP-Glycosyltransferase/glycogen phosphorylase"/>
    <property type="match status" value="1"/>
</dbReference>
<dbReference type="CDD" id="cd03801">
    <property type="entry name" value="GT4_PimA-like"/>
    <property type="match status" value="1"/>
</dbReference>
<dbReference type="RefSeq" id="WP_073278734.1">
    <property type="nucleotide sequence ID" value="NZ_AP027822.1"/>
</dbReference>
<evidence type="ECO:0000313" key="2">
    <source>
        <dbReference type="EMBL" id="BCG06408.1"/>
    </source>
</evidence>
<evidence type="ECO:0000259" key="1">
    <source>
        <dbReference type="Pfam" id="PF00534"/>
    </source>
</evidence>
<accession>A0A6S6KNC0</accession>
<name>A0A6S6KNC0_ECOLX</name>
<protein>
    <submittedName>
        <fullName evidence="2">Putative glycosyltranslocase</fullName>
    </submittedName>
</protein>
<feature type="domain" description="Glycosyl transferase family 1" evidence="1">
    <location>
        <begin position="175"/>
        <end position="316"/>
    </location>
</feature>
<dbReference type="Pfam" id="PF00534">
    <property type="entry name" value="Glycos_transf_1"/>
    <property type="match status" value="1"/>
</dbReference>
<organism evidence="2">
    <name type="scientific">Escherichia coli</name>
    <dbReference type="NCBI Taxonomy" id="562"/>
    <lineage>
        <taxon>Bacteria</taxon>
        <taxon>Pseudomonadati</taxon>
        <taxon>Pseudomonadota</taxon>
        <taxon>Gammaproteobacteria</taxon>
        <taxon>Enterobacterales</taxon>
        <taxon>Enterobacteriaceae</taxon>
        <taxon>Escherichia</taxon>
    </lineage>
</organism>
<dbReference type="PANTHER" id="PTHR12526">
    <property type="entry name" value="GLYCOSYLTRANSFERASE"/>
    <property type="match status" value="1"/>
</dbReference>
<dbReference type="Gene3D" id="3.40.50.2000">
    <property type="entry name" value="Glycogen Phosphorylase B"/>
    <property type="match status" value="2"/>
</dbReference>
<dbReference type="AlphaFoldDB" id="A0A6S6KNC0"/>
<reference evidence="2" key="1">
    <citation type="submission" date="2020-05" db="EMBL/GenBank/DDBJ databases">
        <title>Additional O-genotyping PCR primers targeting novel E. coli and Shigella-unique O-genotypes.</title>
        <authorList>
            <person name="Iguchi A."/>
            <person name="Iyoda S."/>
            <person name="Lee K."/>
        </authorList>
    </citation>
    <scope>NUCLEOTIDE SEQUENCE</scope>
    <source>
        <strain evidence="2">EHOUT50</strain>
    </source>
</reference>
<dbReference type="EMBL" id="LC550087">
    <property type="protein sequence ID" value="BCG06408.1"/>
    <property type="molecule type" value="Genomic_DNA"/>
</dbReference>
<dbReference type="GO" id="GO:0016757">
    <property type="term" value="F:glycosyltransferase activity"/>
    <property type="evidence" value="ECO:0007669"/>
    <property type="project" value="InterPro"/>
</dbReference>
<proteinExistence type="predicted"/>
<sequence length="352" mass="40471">MKVIHIVHNYYGFSGASLQAKNLARALNNYSPHIEQIFVTRCQCCISKLNDHDQFKVIEIPISYKRLWHFFLLCKSIKPDVVHFHGADFGLLSICAILKIPVYWKSTLLDSDDFYTLLNRGSLRKFKFWLLKFISINNTLTKQIYKVNRQYIPTTKLVTIPNGVSISSCTHRNELKKEKIVLIISAIIPRKKIIEGIRFYKDNFENKGYKLLIIGPDNEELDGFEANYVTKCKSLSNNNIHFLGKLKHQSVSEIMCRSQFLIHLSEREGMPNVVLEALASGVYPIIGEMGGLAYEIIENESYGFIFNNKNKFDLNKYTGVNIMGMDIIDKKYSFDVISKKTVNIYTKLIGGK</sequence>